<dbReference type="Pfam" id="PF20360">
    <property type="entry name" value="DUF6655"/>
    <property type="match status" value="1"/>
</dbReference>
<evidence type="ECO:0000256" key="1">
    <source>
        <dbReference type="SAM" id="MobiDB-lite"/>
    </source>
</evidence>
<accession>A0A5C8PQH1</accession>
<evidence type="ECO:0000313" key="3">
    <source>
        <dbReference type="Proteomes" id="UP000321638"/>
    </source>
</evidence>
<feature type="region of interest" description="Disordered" evidence="1">
    <location>
        <begin position="169"/>
        <end position="191"/>
    </location>
</feature>
<gene>
    <name evidence="2" type="ORF">FHP25_08960</name>
</gene>
<dbReference type="PROSITE" id="PS51257">
    <property type="entry name" value="PROKAR_LIPOPROTEIN"/>
    <property type="match status" value="1"/>
</dbReference>
<dbReference type="InterPro" id="IPR046596">
    <property type="entry name" value="DUF6655"/>
</dbReference>
<organism evidence="2 3">
    <name type="scientific">Vineibacter terrae</name>
    <dbReference type="NCBI Taxonomy" id="2586908"/>
    <lineage>
        <taxon>Bacteria</taxon>
        <taxon>Pseudomonadati</taxon>
        <taxon>Pseudomonadota</taxon>
        <taxon>Alphaproteobacteria</taxon>
        <taxon>Hyphomicrobiales</taxon>
        <taxon>Vineibacter</taxon>
    </lineage>
</organism>
<proteinExistence type="predicted"/>
<dbReference type="EMBL" id="VDUZ01000008">
    <property type="protein sequence ID" value="TXL77549.1"/>
    <property type="molecule type" value="Genomic_DNA"/>
</dbReference>
<reference evidence="2 3" key="1">
    <citation type="submission" date="2019-06" db="EMBL/GenBank/DDBJ databases">
        <title>New taxonomy in bacterial strain CC-CFT640, isolated from vineyard.</title>
        <authorList>
            <person name="Lin S.-Y."/>
            <person name="Tsai C.-F."/>
            <person name="Young C.-C."/>
        </authorList>
    </citation>
    <scope>NUCLEOTIDE SEQUENCE [LARGE SCALE GENOMIC DNA]</scope>
    <source>
        <strain evidence="2 3">CC-CFT640</strain>
    </source>
</reference>
<dbReference type="OrthoDB" id="7302561at2"/>
<dbReference type="RefSeq" id="WP_147846589.1">
    <property type="nucleotide sequence ID" value="NZ_VDUZ01000008.1"/>
</dbReference>
<sequence length="191" mass="20381">MRTILLILITGIAGCSSVKSSAPSKTAADQMLTSTAADQAADMLAHALRVKGLAFVDTTYFDLEDGKYAISAIRYALLRTGVRLTDDRPKAESIVEIRVGALSTNEKEFFVGVPNPRSLDSANPAPIVLYRSNTREAVAKLAAFVYDARSGALISGTGPVHGTAKLDRQEVAPGISWETHPPSPVNERSPK</sequence>
<dbReference type="Proteomes" id="UP000321638">
    <property type="component" value="Unassembled WGS sequence"/>
</dbReference>
<protein>
    <submittedName>
        <fullName evidence="2">Uncharacterized protein</fullName>
    </submittedName>
</protein>
<dbReference type="AlphaFoldDB" id="A0A5C8PQH1"/>
<keyword evidence="3" id="KW-1185">Reference proteome</keyword>
<name>A0A5C8PQH1_9HYPH</name>
<comment type="caution">
    <text evidence="2">The sequence shown here is derived from an EMBL/GenBank/DDBJ whole genome shotgun (WGS) entry which is preliminary data.</text>
</comment>
<evidence type="ECO:0000313" key="2">
    <source>
        <dbReference type="EMBL" id="TXL77549.1"/>
    </source>
</evidence>